<protein>
    <recommendedName>
        <fullName evidence="3">Lipoprotein</fullName>
    </recommendedName>
</protein>
<evidence type="ECO:0000313" key="2">
    <source>
        <dbReference type="Proteomes" id="UP000031135"/>
    </source>
</evidence>
<gene>
    <name evidence="1" type="ORF">CSUB8521_0994</name>
</gene>
<proteinExistence type="predicted"/>
<dbReference type="PROSITE" id="PS51257">
    <property type="entry name" value="PROKAR_LIPOPROTEIN"/>
    <property type="match status" value="1"/>
</dbReference>
<dbReference type="Proteomes" id="UP000031135">
    <property type="component" value="Chromosome"/>
</dbReference>
<dbReference type="OrthoDB" id="5368546at2"/>
<dbReference type="EMBL" id="CP007772">
    <property type="protein sequence ID" value="AJC90831.1"/>
    <property type="molecule type" value="Genomic_DNA"/>
</dbReference>
<organism evidence="1 2">
    <name type="scientific">Campylobacter subantarcticus LMG 24374</name>
    <dbReference type="NCBI Taxonomy" id="1388751"/>
    <lineage>
        <taxon>Bacteria</taxon>
        <taxon>Pseudomonadati</taxon>
        <taxon>Campylobacterota</taxon>
        <taxon>Epsilonproteobacteria</taxon>
        <taxon>Campylobacterales</taxon>
        <taxon>Campylobacteraceae</taxon>
        <taxon>Campylobacter</taxon>
    </lineage>
</organism>
<accession>A0A0A8H9S9</accession>
<sequence>MLKHLFALIAFAIIFIGCGYNEDTKLELLRNDIYKEFNGLSYRNDTNFHKNLVEFLEEHVKKNNFIMDEKEFKNYTNCIYYNVWTKSNKTTLSIPLQTCDNEFKNNILMNTQYGNPSYVMGNNSLWDGENSIAKNIIIKSLYIPDSYNFKDSHHAIKDNGMQIAIRTNYTAKNQFGMSFEGSTYILFDQFGNMLYAE</sequence>
<evidence type="ECO:0000313" key="1">
    <source>
        <dbReference type="EMBL" id="AJC90831.1"/>
    </source>
</evidence>
<name>A0A0A8H9S9_9BACT</name>
<reference evidence="1 2" key="1">
    <citation type="journal article" date="2014" name="Genome Biol. Evol.">
        <title>Comparative Genomics of the Campylobacter lari Group.</title>
        <authorList>
            <person name="Miller W.G."/>
            <person name="Yee E."/>
            <person name="Chapman M.H."/>
            <person name="Smith T.P."/>
            <person name="Bono J.L."/>
            <person name="Huynh S."/>
            <person name="Parker C.T."/>
            <person name="Vandamme P."/>
            <person name="Luong K."/>
            <person name="Korlach J."/>
        </authorList>
    </citation>
    <scope>NUCLEOTIDE SEQUENCE [LARGE SCALE GENOMIC DNA]</scope>
    <source>
        <strain evidence="1 2">LMG 24374</strain>
    </source>
</reference>
<dbReference type="KEGG" id="csm:CSUB8521_0994"/>
<evidence type="ECO:0008006" key="3">
    <source>
        <dbReference type="Google" id="ProtNLM"/>
    </source>
</evidence>
<dbReference type="AlphaFoldDB" id="A0A0A8H9S9"/>
<dbReference type="RefSeq" id="WP_039663980.1">
    <property type="nucleotide sequence ID" value="NZ_CP007772.1"/>
</dbReference>
<dbReference type="HOGENOM" id="CLU_119409_0_0_7"/>